<dbReference type="AlphaFoldDB" id="E8M4G6"/>
<feature type="transmembrane region" description="Helical" evidence="1">
    <location>
        <begin position="54"/>
        <end position="82"/>
    </location>
</feature>
<evidence type="ECO:0000313" key="3">
    <source>
        <dbReference type="Proteomes" id="UP000006228"/>
    </source>
</evidence>
<proteinExistence type="predicted"/>
<comment type="caution">
    <text evidence="2">The sequence shown here is derived from an EMBL/GenBank/DDBJ whole genome shotgun (WGS) entry which is preliminary data.</text>
</comment>
<dbReference type="Proteomes" id="UP000006228">
    <property type="component" value="Unassembled WGS sequence"/>
</dbReference>
<feature type="transmembrane region" description="Helical" evidence="1">
    <location>
        <begin position="12"/>
        <end position="34"/>
    </location>
</feature>
<gene>
    <name evidence="2" type="ORF">VISI1226_14636</name>
</gene>
<keyword evidence="1" id="KW-0472">Membrane</keyword>
<reference evidence="2 3" key="1">
    <citation type="journal article" date="2012" name="Int. J. Syst. Evol. Microbiol.">
        <title>Vibrio caribbeanicus sp. nov., isolated from the marine sponge Scleritoderma cyanea.</title>
        <authorList>
            <person name="Hoffmann M."/>
            <person name="Monday S.R."/>
            <person name="Allard M.W."/>
            <person name="Strain E.A."/>
            <person name="Whittaker P."/>
            <person name="Naum M."/>
            <person name="McCarthy P.J."/>
            <person name="Lopez J.V."/>
            <person name="Fischer M."/>
            <person name="Brown E.W."/>
        </authorList>
    </citation>
    <scope>NUCLEOTIDE SEQUENCE [LARGE SCALE GENOMIC DNA]</scope>
    <source>
        <strain evidence="3">DSMZ 21326</strain>
    </source>
</reference>
<organism evidence="2 3">
    <name type="scientific">Vibrio sinaloensis DSM 21326</name>
    <dbReference type="NCBI Taxonomy" id="945550"/>
    <lineage>
        <taxon>Bacteria</taxon>
        <taxon>Pseudomonadati</taxon>
        <taxon>Pseudomonadota</taxon>
        <taxon>Gammaproteobacteria</taxon>
        <taxon>Vibrionales</taxon>
        <taxon>Vibrionaceae</taxon>
        <taxon>Vibrio</taxon>
        <taxon>Vibrio oreintalis group</taxon>
    </lineage>
</organism>
<evidence type="ECO:0000313" key="2">
    <source>
        <dbReference type="EMBL" id="EGA71093.1"/>
    </source>
</evidence>
<evidence type="ECO:0000256" key="1">
    <source>
        <dbReference type="SAM" id="Phobius"/>
    </source>
</evidence>
<keyword evidence="1" id="KW-0812">Transmembrane</keyword>
<dbReference type="EMBL" id="AEVT01000038">
    <property type="protein sequence ID" value="EGA71093.1"/>
    <property type="molecule type" value="Genomic_DNA"/>
</dbReference>
<keyword evidence="1" id="KW-1133">Transmembrane helix</keyword>
<sequence length="90" mass="10053">MTGSIVERVKLTILFARWCLVGYSAIVIVGFFLIPFPDWVMAPALFYTQVIKSILFLVLPEGVSAAIAVFVTILTPGFIIIYSSPEERER</sequence>
<accession>E8M4G6</accession>
<name>E8M4G6_PHOS4</name>
<protein>
    <submittedName>
        <fullName evidence="2">Uncharacterized protein</fullName>
    </submittedName>
</protein>